<keyword evidence="2" id="KW-1003">Cell membrane</keyword>
<evidence type="ECO:0000313" key="15">
    <source>
        <dbReference type="Ensembl" id="ENSSDAP00000015174.1"/>
    </source>
</evidence>
<keyword evidence="5" id="KW-0732">Signal</keyword>
<dbReference type="AlphaFoldDB" id="A0A8C9Q1T2"/>
<sequence>MKTREEGAGWRPGRRRQDGDQRGACAPWCPPNSECVSATACRCKPGFASSSTEIFTDPLEICDDINECVPPMKVSCGNLADCQNVEGSYYCMCSPGYELRSGGTNFTNASENTCQDVDECKQNPRICKGRSTCINTQGSYTCQCLPGFELNPEDPKLCTDVNECAYGQNPCHKSTKCLNQVGGYQCRCRPGWKPVPGSPNGPNSTVCEGGLRGHTQRPTVQPGSQPSRANRPHPVLQHLCQLMLQGLDTDRVVWGRSWGLTGYSRGPGLQLVTNWVTSFRSLTT</sequence>
<evidence type="ECO:0000256" key="9">
    <source>
        <dbReference type="ARBA" id="ARBA00023136"/>
    </source>
</evidence>
<evidence type="ECO:0000256" key="5">
    <source>
        <dbReference type="ARBA" id="ARBA00022729"/>
    </source>
</evidence>
<dbReference type="InterPro" id="IPR051586">
    <property type="entry name" value="PKC-binding_NELL"/>
</dbReference>
<evidence type="ECO:0000256" key="6">
    <source>
        <dbReference type="ARBA" id="ARBA00022737"/>
    </source>
</evidence>
<dbReference type="GO" id="GO:0008201">
    <property type="term" value="F:heparin binding"/>
    <property type="evidence" value="ECO:0007669"/>
    <property type="project" value="TreeGrafter"/>
</dbReference>
<dbReference type="GO" id="GO:0004930">
    <property type="term" value="F:G protein-coupled receptor activity"/>
    <property type="evidence" value="ECO:0007669"/>
    <property type="project" value="InterPro"/>
</dbReference>
<feature type="domain" description="EGF-like" evidence="14">
    <location>
        <begin position="116"/>
        <end position="159"/>
    </location>
</feature>
<feature type="region of interest" description="Disordered" evidence="13">
    <location>
        <begin position="1"/>
        <end position="21"/>
    </location>
</feature>
<dbReference type="InterPro" id="IPR049883">
    <property type="entry name" value="NOTCH1_EGF-like"/>
</dbReference>
<keyword evidence="8" id="KW-1133">Transmembrane helix</keyword>
<comment type="caution">
    <text evidence="12">Lacks conserved residue(s) required for the propagation of feature annotation.</text>
</comment>
<reference evidence="15" key="1">
    <citation type="submission" date="2025-08" db="UniProtKB">
        <authorList>
            <consortium name="Ensembl"/>
        </authorList>
    </citation>
    <scope>IDENTIFICATION</scope>
</reference>
<accession>A0A8C9Q1T2</accession>
<evidence type="ECO:0000256" key="4">
    <source>
        <dbReference type="ARBA" id="ARBA00022692"/>
    </source>
</evidence>
<feature type="compositionally biased region" description="Polar residues" evidence="13">
    <location>
        <begin position="216"/>
        <end position="228"/>
    </location>
</feature>
<name>A0A8C9Q1T2_SPEDA</name>
<evidence type="ECO:0000256" key="8">
    <source>
        <dbReference type="ARBA" id="ARBA00022989"/>
    </source>
</evidence>
<protein>
    <recommendedName>
        <fullName evidence="14">EGF-like domain-containing protein</fullName>
    </recommendedName>
</protein>
<dbReference type="SUPFAM" id="SSF57196">
    <property type="entry name" value="EGF/Laminin"/>
    <property type="match status" value="3"/>
</dbReference>
<evidence type="ECO:0000256" key="1">
    <source>
        <dbReference type="ARBA" id="ARBA00004651"/>
    </source>
</evidence>
<keyword evidence="9" id="KW-0472">Membrane</keyword>
<dbReference type="FunFam" id="2.10.25.10:FF:000422">
    <property type="entry name" value="Adhesion G protein-coupled receptor E2"/>
    <property type="match status" value="1"/>
</dbReference>
<evidence type="ECO:0000256" key="3">
    <source>
        <dbReference type="ARBA" id="ARBA00022536"/>
    </source>
</evidence>
<dbReference type="SMART" id="SM00181">
    <property type="entry name" value="EGF"/>
    <property type="match status" value="4"/>
</dbReference>
<organism evidence="15 16">
    <name type="scientific">Spermophilus dauricus</name>
    <name type="common">Daurian ground squirrel</name>
    <dbReference type="NCBI Taxonomy" id="99837"/>
    <lineage>
        <taxon>Eukaryota</taxon>
        <taxon>Metazoa</taxon>
        <taxon>Chordata</taxon>
        <taxon>Craniata</taxon>
        <taxon>Vertebrata</taxon>
        <taxon>Euteleostomi</taxon>
        <taxon>Mammalia</taxon>
        <taxon>Eutheria</taxon>
        <taxon>Euarchontoglires</taxon>
        <taxon>Glires</taxon>
        <taxon>Rodentia</taxon>
        <taxon>Sciuromorpha</taxon>
        <taxon>Sciuridae</taxon>
        <taxon>Xerinae</taxon>
        <taxon>Marmotini</taxon>
        <taxon>Spermophilus</taxon>
    </lineage>
</organism>
<keyword evidence="16" id="KW-1185">Reference proteome</keyword>
<evidence type="ECO:0000256" key="12">
    <source>
        <dbReference type="PROSITE-ProRule" id="PRU00076"/>
    </source>
</evidence>
<dbReference type="SMART" id="SM00179">
    <property type="entry name" value="EGF_CA"/>
    <property type="match status" value="3"/>
</dbReference>
<dbReference type="PROSITE" id="PS00010">
    <property type="entry name" value="ASX_HYDROXYL"/>
    <property type="match status" value="3"/>
</dbReference>
<dbReference type="PANTHER" id="PTHR24042:SF5">
    <property type="entry name" value="EGF-LIKE CALCIUM-BINDING DOMAIN-CONTAINING PROTEIN"/>
    <property type="match status" value="1"/>
</dbReference>
<evidence type="ECO:0000256" key="2">
    <source>
        <dbReference type="ARBA" id="ARBA00022475"/>
    </source>
</evidence>
<keyword evidence="6" id="KW-0677">Repeat</keyword>
<dbReference type="InterPro" id="IPR001881">
    <property type="entry name" value="EGF-like_Ca-bd_dom"/>
</dbReference>
<keyword evidence="10" id="KW-1015">Disulfide bond</keyword>
<dbReference type="FunFam" id="2.10.25.10:FF:000382">
    <property type="entry name" value="Adhesion G protein-coupled receptor E2"/>
    <property type="match status" value="1"/>
</dbReference>
<dbReference type="GO" id="GO:0005509">
    <property type="term" value="F:calcium ion binding"/>
    <property type="evidence" value="ECO:0007669"/>
    <property type="project" value="InterPro"/>
</dbReference>
<feature type="domain" description="EGF-like" evidence="14">
    <location>
        <begin position="64"/>
        <end position="103"/>
    </location>
</feature>
<keyword evidence="3 12" id="KW-0245">EGF-like domain</keyword>
<dbReference type="GO" id="GO:0005886">
    <property type="term" value="C:plasma membrane"/>
    <property type="evidence" value="ECO:0007669"/>
    <property type="project" value="UniProtKB-SubCell"/>
</dbReference>
<comment type="subcellular location">
    <subcellularLocation>
        <location evidence="1">Cell membrane</location>
        <topology evidence="1">Multi-pass membrane protein</topology>
    </subcellularLocation>
</comment>
<reference evidence="15" key="2">
    <citation type="submission" date="2025-09" db="UniProtKB">
        <authorList>
            <consortium name="Ensembl"/>
        </authorList>
    </citation>
    <scope>IDENTIFICATION</scope>
</reference>
<evidence type="ECO:0000313" key="16">
    <source>
        <dbReference type="Proteomes" id="UP000694422"/>
    </source>
</evidence>
<dbReference type="Proteomes" id="UP000694422">
    <property type="component" value="Unplaced"/>
</dbReference>
<dbReference type="PRINTS" id="PR01278">
    <property type="entry name" value="CD97PROTEIN"/>
</dbReference>
<feature type="region of interest" description="Disordered" evidence="13">
    <location>
        <begin position="199"/>
        <end position="231"/>
    </location>
</feature>
<evidence type="ECO:0000256" key="10">
    <source>
        <dbReference type="ARBA" id="ARBA00023157"/>
    </source>
</evidence>
<dbReference type="InterPro" id="IPR003056">
    <property type="entry name" value="GPCR_2_ADGRE2_ADGRE5"/>
</dbReference>
<dbReference type="PANTHER" id="PTHR24042">
    <property type="entry name" value="NEL HOMOLOG"/>
    <property type="match status" value="1"/>
</dbReference>
<dbReference type="GO" id="GO:0005615">
    <property type="term" value="C:extracellular space"/>
    <property type="evidence" value="ECO:0007669"/>
    <property type="project" value="TreeGrafter"/>
</dbReference>
<evidence type="ECO:0000256" key="11">
    <source>
        <dbReference type="ARBA" id="ARBA00023180"/>
    </source>
</evidence>
<dbReference type="InterPro" id="IPR018097">
    <property type="entry name" value="EGF_Ca-bd_CS"/>
</dbReference>
<dbReference type="InterPro" id="IPR000152">
    <property type="entry name" value="EGF-type_Asp/Asn_hydroxyl_site"/>
</dbReference>
<dbReference type="GO" id="GO:0007155">
    <property type="term" value="P:cell adhesion"/>
    <property type="evidence" value="ECO:0007669"/>
    <property type="project" value="UniProtKB-ARBA"/>
</dbReference>
<feature type="domain" description="EGF-like" evidence="14">
    <location>
        <begin position="160"/>
        <end position="198"/>
    </location>
</feature>
<dbReference type="PROSITE" id="PS50026">
    <property type="entry name" value="EGF_3"/>
    <property type="match status" value="3"/>
</dbReference>
<dbReference type="PROSITE" id="PS01187">
    <property type="entry name" value="EGF_CA"/>
    <property type="match status" value="2"/>
</dbReference>
<dbReference type="FunFam" id="2.10.25.10:FF:000216">
    <property type="entry name" value="Adhesion G protein-coupled receptor E2"/>
    <property type="match status" value="1"/>
</dbReference>
<dbReference type="Gene3D" id="2.10.25.10">
    <property type="entry name" value="Laminin"/>
    <property type="match status" value="4"/>
</dbReference>
<dbReference type="CDD" id="cd00054">
    <property type="entry name" value="EGF_CA"/>
    <property type="match status" value="3"/>
</dbReference>
<evidence type="ECO:0000256" key="7">
    <source>
        <dbReference type="ARBA" id="ARBA00022837"/>
    </source>
</evidence>
<proteinExistence type="predicted"/>
<dbReference type="Ensembl" id="ENSSDAT00000017217.1">
    <property type="protein sequence ID" value="ENSSDAP00000015174.1"/>
    <property type="gene ID" value="ENSSDAG00000013674.1"/>
</dbReference>
<keyword evidence="11" id="KW-0325">Glycoprotein</keyword>
<dbReference type="InterPro" id="IPR000742">
    <property type="entry name" value="EGF"/>
</dbReference>
<dbReference type="FunFam" id="2.10.25.10:FF:000177">
    <property type="entry name" value="Adhesion G protein-coupled receptor E2"/>
    <property type="match status" value="1"/>
</dbReference>
<keyword evidence="7" id="KW-0106">Calcium</keyword>
<keyword evidence="4" id="KW-0812">Transmembrane</keyword>
<evidence type="ECO:0000256" key="13">
    <source>
        <dbReference type="SAM" id="MobiDB-lite"/>
    </source>
</evidence>
<dbReference type="GO" id="GO:0002376">
    <property type="term" value="P:immune system process"/>
    <property type="evidence" value="ECO:0007669"/>
    <property type="project" value="UniProtKB-ARBA"/>
</dbReference>
<evidence type="ECO:0000259" key="14">
    <source>
        <dbReference type="PROSITE" id="PS50026"/>
    </source>
</evidence>
<dbReference type="Pfam" id="PF07645">
    <property type="entry name" value="EGF_CA"/>
    <property type="match status" value="3"/>
</dbReference>